<accession>A0ABY5CLV2</accession>
<dbReference type="GO" id="GO:0004467">
    <property type="term" value="F:long-chain fatty acid-CoA ligase activity"/>
    <property type="evidence" value="ECO:0007669"/>
    <property type="project" value="UniProtKB-EC"/>
</dbReference>
<dbReference type="PANTHER" id="PTHR43767">
    <property type="entry name" value="LONG-CHAIN-FATTY-ACID--COA LIGASE"/>
    <property type="match status" value="1"/>
</dbReference>
<feature type="domain" description="AMP-dependent synthetase/ligase" evidence="9">
    <location>
        <begin position="29"/>
        <end position="419"/>
    </location>
</feature>
<dbReference type="InterPro" id="IPR050237">
    <property type="entry name" value="ATP-dep_AMP-bd_enzyme"/>
</dbReference>
<dbReference type="InterPro" id="IPR000873">
    <property type="entry name" value="AMP-dep_synth/lig_dom"/>
</dbReference>
<dbReference type="Gene3D" id="3.40.50.12780">
    <property type="entry name" value="N-terminal domain of ligase-like"/>
    <property type="match status" value="1"/>
</dbReference>
<evidence type="ECO:0000256" key="8">
    <source>
        <dbReference type="ARBA" id="ARBA00042773"/>
    </source>
</evidence>
<evidence type="ECO:0000259" key="9">
    <source>
        <dbReference type="Pfam" id="PF00501"/>
    </source>
</evidence>
<sequence>MDKVWLKRYPADVPAEIDADRYSSLIEMFESAVQRYADQPAFINMGEVMTFRKLEERSRAFAAYLQNELGLKKGDRVALMMPNLLQYPIALFGVLRAGMVVVNVNPLYTPRELEHQLNDSGASAIVIVSNFAHTLEKVVFNTQVKHVILTRMGDQLSAAKGTLVNFVVKYIKRLVPKYNLPAAISFRSALQRGRRLQYVKPDIINSDLAFLQYTGGTTGVAKGAMLTHRNMQANLEQAKAAYMPLFREGQDLVVTALPLYHIFALTVNCLLFIELGGRNLLITNPRDIPGLVKELGKYPFTAMSGVNTLFNALLNNEDFHKLDFSTLRFSVGGGMSVQKAVADRWEKVTGKHLLEGYGLTECAPLVSGNPYDLKHYSGSIGLPVPSTDIRLVDDNGQDVPVGEPGELWVKGPQVMLGYWQRPEATDEVLKEGWLATGDVVTVDEQGFVRIVDRKKDMILVSGFNVYPNEIEDVVSQHPKVLECAAIGVPSEVSGEAVKICVVKKDASLTKEELLTHCRRHLTGYKVPKIVEFRDELPKSNVGKILRRELRDEQKSPKPADAAA</sequence>
<evidence type="ECO:0000313" key="11">
    <source>
        <dbReference type="EMBL" id="USU99043.1"/>
    </source>
</evidence>
<dbReference type="NCBIfam" id="NF006523">
    <property type="entry name" value="PRK08974.1"/>
    <property type="match status" value="1"/>
</dbReference>
<proteinExistence type="inferred from homology"/>
<dbReference type="Pfam" id="PF13193">
    <property type="entry name" value="AMP-binding_C"/>
    <property type="match status" value="1"/>
</dbReference>
<evidence type="ECO:0000256" key="5">
    <source>
        <dbReference type="ARBA" id="ARBA00023136"/>
    </source>
</evidence>
<evidence type="ECO:0000259" key="10">
    <source>
        <dbReference type="Pfam" id="PF13193"/>
    </source>
</evidence>
<keyword evidence="5" id="KW-0472">Membrane</keyword>
<evidence type="ECO:0000256" key="3">
    <source>
        <dbReference type="ARBA" id="ARBA00006432"/>
    </source>
</evidence>
<evidence type="ECO:0000313" key="12">
    <source>
        <dbReference type="Proteomes" id="UP001056873"/>
    </source>
</evidence>
<evidence type="ECO:0000256" key="2">
    <source>
        <dbReference type="ARBA" id="ARBA00005005"/>
    </source>
</evidence>
<protein>
    <recommendedName>
        <fullName evidence="7">Long-chain-fatty-acid--CoA ligase</fullName>
        <ecNumber evidence="6">6.2.1.3</ecNumber>
    </recommendedName>
    <alternativeName>
        <fullName evidence="8">Long-chain acyl-CoA synthetase</fullName>
    </alternativeName>
</protein>
<dbReference type="InterPro" id="IPR020845">
    <property type="entry name" value="AMP-binding_CS"/>
</dbReference>
<dbReference type="CDD" id="cd05936">
    <property type="entry name" value="FC-FACS_FadD_like"/>
    <property type="match status" value="1"/>
</dbReference>
<keyword evidence="12" id="KW-1185">Reference proteome</keyword>
<dbReference type="InterPro" id="IPR045851">
    <property type="entry name" value="AMP-bd_C_sf"/>
</dbReference>
<organism evidence="11 12">
    <name type="scientific">Serratia entomophila</name>
    <dbReference type="NCBI Taxonomy" id="42906"/>
    <lineage>
        <taxon>Bacteria</taxon>
        <taxon>Pseudomonadati</taxon>
        <taxon>Pseudomonadota</taxon>
        <taxon>Gammaproteobacteria</taxon>
        <taxon>Enterobacterales</taxon>
        <taxon>Yersiniaceae</taxon>
        <taxon>Serratia</taxon>
    </lineage>
</organism>
<dbReference type="InterPro" id="IPR042099">
    <property type="entry name" value="ANL_N_sf"/>
</dbReference>
<evidence type="ECO:0000256" key="1">
    <source>
        <dbReference type="ARBA" id="ARBA00004170"/>
    </source>
</evidence>
<dbReference type="Pfam" id="PF00501">
    <property type="entry name" value="AMP-binding"/>
    <property type="match status" value="1"/>
</dbReference>
<dbReference type="Gene3D" id="3.30.300.30">
    <property type="match status" value="1"/>
</dbReference>
<feature type="domain" description="AMP-binding enzyme C-terminal" evidence="10">
    <location>
        <begin position="469"/>
        <end position="543"/>
    </location>
</feature>
<dbReference type="InterPro" id="IPR025110">
    <property type="entry name" value="AMP-bd_C"/>
</dbReference>
<evidence type="ECO:0000256" key="6">
    <source>
        <dbReference type="ARBA" id="ARBA00026121"/>
    </source>
</evidence>
<dbReference type="GeneID" id="75023002"/>
<dbReference type="PANTHER" id="PTHR43767:SF8">
    <property type="entry name" value="LONG-CHAIN-FATTY-ACID--COA LIGASE"/>
    <property type="match status" value="1"/>
</dbReference>
<dbReference type="Proteomes" id="UP001056873">
    <property type="component" value="Chromosome"/>
</dbReference>
<dbReference type="RefSeq" id="WP_234584872.1">
    <property type="nucleotide sequence ID" value="NZ_CAMIPG010000016.1"/>
</dbReference>
<dbReference type="PROSITE" id="PS00455">
    <property type="entry name" value="AMP_BINDING"/>
    <property type="match status" value="1"/>
</dbReference>
<evidence type="ECO:0000256" key="4">
    <source>
        <dbReference type="ARBA" id="ARBA00022598"/>
    </source>
</evidence>
<dbReference type="SUPFAM" id="SSF56801">
    <property type="entry name" value="Acetyl-CoA synthetase-like"/>
    <property type="match status" value="1"/>
</dbReference>
<comment type="similarity">
    <text evidence="3">Belongs to the ATP-dependent AMP-binding enzyme family.</text>
</comment>
<keyword evidence="4 11" id="KW-0436">Ligase</keyword>
<reference evidence="11" key="1">
    <citation type="journal article" date="2022" name="BMC Genomics">
        <title>Genome sequence of the entomopathogenic Serratia entomophila isolate 626 and characterisation of the species specific itaconate degradation pathway.</title>
        <authorList>
            <person name="Vaughan A.L."/>
            <person name="Altermann E."/>
            <person name="Glare T.R."/>
            <person name="Hurst M.R.H."/>
        </authorList>
    </citation>
    <scope>NUCLEOTIDE SEQUENCE</scope>
    <source>
        <strain evidence="11">626</strain>
    </source>
</reference>
<gene>
    <name evidence="11" type="primary">fadD</name>
    <name evidence="11" type="ORF">KFQ06_13300</name>
</gene>
<comment type="subcellular location">
    <subcellularLocation>
        <location evidence="1">Membrane</location>
        <topology evidence="1">Peripheral membrane protein</topology>
    </subcellularLocation>
</comment>
<dbReference type="EC" id="6.2.1.3" evidence="6"/>
<comment type="pathway">
    <text evidence="2">Lipid metabolism; fatty acid beta-oxidation.</text>
</comment>
<evidence type="ECO:0000256" key="7">
    <source>
        <dbReference type="ARBA" id="ARBA00039545"/>
    </source>
</evidence>
<name>A0ABY5CLV2_9GAMM</name>
<dbReference type="EMBL" id="CP074347">
    <property type="protein sequence ID" value="USU99043.1"/>
    <property type="molecule type" value="Genomic_DNA"/>
</dbReference>